<evidence type="ECO:0000256" key="1">
    <source>
        <dbReference type="SAM" id="MobiDB-lite"/>
    </source>
</evidence>
<feature type="compositionally biased region" description="Acidic residues" evidence="1">
    <location>
        <begin position="119"/>
        <end position="136"/>
    </location>
</feature>
<feature type="region of interest" description="Disordered" evidence="1">
    <location>
        <begin position="99"/>
        <end position="145"/>
    </location>
</feature>
<comment type="caution">
    <text evidence="2">The sequence shown here is derived from an EMBL/GenBank/DDBJ whole genome shotgun (WGS) entry which is preliminary data.</text>
</comment>
<organism evidence="2 3">
    <name type="scientific">Rhododendron griersonianum</name>
    <dbReference type="NCBI Taxonomy" id="479676"/>
    <lineage>
        <taxon>Eukaryota</taxon>
        <taxon>Viridiplantae</taxon>
        <taxon>Streptophyta</taxon>
        <taxon>Embryophyta</taxon>
        <taxon>Tracheophyta</taxon>
        <taxon>Spermatophyta</taxon>
        <taxon>Magnoliopsida</taxon>
        <taxon>eudicotyledons</taxon>
        <taxon>Gunneridae</taxon>
        <taxon>Pentapetalae</taxon>
        <taxon>asterids</taxon>
        <taxon>Ericales</taxon>
        <taxon>Ericaceae</taxon>
        <taxon>Ericoideae</taxon>
        <taxon>Rhodoreae</taxon>
        <taxon>Rhododendron</taxon>
    </lineage>
</organism>
<evidence type="ECO:0000313" key="2">
    <source>
        <dbReference type="EMBL" id="KAG5521464.1"/>
    </source>
</evidence>
<feature type="compositionally biased region" description="Polar residues" evidence="1">
    <location>
        <begin position="1"/>
        <end position="11"/>
    </location>
</feature>
<feature type="compositionally biased region" description="Basic and acidic residues" evidence="1">
    <location>
        <begin position="17"/>
        <end position="33"/>
    </location>
</feature>
<accession>A0AAV6I430</accession>
<evidence type="ECO:0000313" key="3">
    <source>
        <dbReference type="Proteomes" id="UP000823749"/>
    </source>
</evidence>
<feature type="region of interest" description="Disordered" evidence="1">
    <location>
        <begin position="1"/>
        <end position="51"/>
    </location>
</feature>
<reference evidence="2" key="1">
    <citation type="submission" date="2020-08" db="EMBL/GenBank/DDBJ databases">
        <title>Plant Genome Project.</title>
        <authorList>
            <person name="Zhang R.-G."/>
        </authorList>
    </citation>
    <scope>NUCLEOTIDE SEQUENCE</scope>
    <source>
        <strain evidence="2">WSP0</strain>
        <tissue evidence="2">Leaf</tissue>
    </source>
</reference>
<gene>
    <name evidence="2" type="ORF">RHGRI_033879</name>
</gene>
<protein>
    <submittedName>
        <fullName evidence="2">Uncharacterized protein</fullName>
    </submittedName>
</protein>
<sequence length="156" mass="16687">MVQKLSLTSNAAMARTTKAETKKNNEKRSDDKGGGNTDAAVPNTEVASAPSLVHCTTCESIDTQEFSSDRAVRLETAADVDVDDKSEAAKLVQTIGLSEEGNGTLGHDTFLDSNRGDHDDDDGGDDGDYIDDDGDDEHEHPGEVSIGKKLWKFLST</sequence>
<name>A0AAV6I430_9ERIC</name>
<keyword evidence="3" id="KW-1185">Reference proteome</keyword>
<dbReference type="EMBL" id="JACTNZ010000012">
    <property type="protein sequence ID" value="KAG5521464.1"/>
    <property type="molecule type" value="Genomic_DNA"/>
</dbReference>
<proteinExistence type="predicted"/>
<dbReference type="Proteomes" id="UP000823749">
    <property type="component" value="Chromosome 12"/>
</dbReference>
<dbReference type="AlphaFoldDB" id="A0AAV6I430"/>